<evidence type="ECO:0008006" key="5">
    <source>
        <dbReference type="Google" id="ProtNLM"/>
    </source>
</evidence>
<evidence type="ECO:0000313" key="3">
    <source>
        <dbReference type="EMBL" id="SFF60997.1"/>
    </source>
</evidence>
<name>A0A1I2K716_9GAMM</name>
<dbReference type="Pfam" id="PF11006">
    <property type="entry name" value="DUF2845"/>
    <property type="match status" value="1"/>
</dbReference>
<dbReference type="AlphaFoldDB" id="A0A1I2K716"/>
<dbReference type="EMBL" id="FONH01000039">
    <property type="protein sequence ID" value="SFF60997.1"/>
    <property type="molecule type" value="Genomic_DNA"/>
</dbReference>
<protein>
    <recommendedName>
        <fullName evidence="5">DUF2845 domain-containing protein</fullName>
    </recommendedName>
</protein>
<accession>A0A1I2K716</accession>
<feature type="compositionally biased region" description="Basic residues" evidence="1">
    <location>
        <begin position="59"/>
        <end position="72"/>
    </location>
</feature>
<organism evidence="3 4">
    <name type="scientific">Dyella marensis</name>
    <dbReference type="NCBI Taxonomy" id="500610"/>
    <lineage>
        <taxon>Bacteria</taxon>
        <taxon>Pseudomonadati</taxon>
        <taxon>Pseudomonadota</taxon>
        <taxon>Gammaproteobacteria</taxon>
        <taxon>Lysobacterales</taxon>
        <taxon>Rhodanobacteraceae</taxon>
        <taxon>Dyella</taxon>
    </lineage>
</organism>
<feature type="chain" id="PRO_5011509801" description="DUF2845 domain-containing protein" evidence="2">
    <location>
        <begin position="20"/>
        <end position="110"/>
    </location>
</feature>
<keyword evidence="2" id="KW-0732">Signal</keyword>
<dbReference type="Proteomes" id="UP000199477">
    <property type="component" value="Unassembled WGS sequence"/>
</dbReference>
<feature type="signal peptide" evidence="2">
    <location>
        <begin position="1"/>
        <end position="19"/>
    </location>
</feature>
<evidence type="ECO:0000313" key="4">
    <source>
        <dbReference type="Proteomes" id="UP000199477"/>
    </source>
</evidence>
<dbReference type="STRING" id="500610.SAMN02799615_04375"/>
<feature type="region of interest" description="Disordered" evidence="1">
    <location>
        <begin position="50"/>
        <end position="80"/>
    </location>
</feature>
<evidence type="ECO:0000256" key="1">
    <source>
        <dbReference type="SAM" id="MobiDB-lite"/>
    </source>
</evidence>
<dbReference type="InterPro" id="IPR021268">
    <property type="entry name" value="DUF2845"/>
</dbReference>
<gene>
    <name evidence="3" type="ORF">SAMN02799615_04375</name>
</gene>
<keyword evidence="4" id="KW-1185">Reference proteome</keyword>
<reference evidence="4" key="1">
    <citation type="submission" date="2016-10" db="EMBL/GenBank/DDBJ databases">
        <authorList>
            <person name="Varghese N."/>
            <person name="Submissions S."/>
        </authorList>
    </citation>
    <scope>NUCLEOTIDE SEQUENCE [LARGE SCALE GENOMIC DNA]</scope>
    <source>
        <strain evidence="4">UNC178MFTsu3.1</strain>
    </source>
</reference>
<evidence type="ECO:0000256" key="2">
    <source>
        <dbReference type="SAM" id="SignalP"/>
    </source>
</evidence>
<sequence length="110" mass="11984">MRSWICLVLCLCLSLSSRADTLRVGNQVLVTGDSAARVIELLGQPAHKAMGSVGAGARQQKKGAKGRGRRSKQASEKVAAKNAEGQRWQYRRGRRTVTIVLVQGRVARIE</sequence>
<proteinExistence type="predicted"/>